<dbReference type="NCBIfam" id="NF005473">
    <property type="entry name" value="PRK07069.1"/>
    <property type="match status" value="1"/>
</dbReference>
<dbReference type="Pfam" id="PF13561">
    <property type="entry name" value="adh_short_C2"/>
    <property type="match status" value="1"/>
</dbReference>
<dbReference type="PRINTS" id="PR00081">
    <property type="entry name" value="GDHRDH"/>
</dbReference>
<dbReference type="Gene3D" id="3.40.50.720">
    <property type="entry name" value="NAD(P)-binding Rossmann-like Domain"/>
    <property type="match status" value="1"/>
</dbReference>
<dbReference type="PANTHER" id="PTHR24321">
    <property type="entry name" value="DEHYDROGENASES, SHORT CHAIN"/>
    <property type="match status" value="1"/>
</dbReference>
<comment type="similarity">
    <text evidence="1">Belongs to the short-chain dehydrogenases/reductases (SDR) family.</text>
</comment>
<dbReference type="FunFam" id="3.40.50.720:FF:000084">
    <property type="entry name" value="Short-chain dehydrogenase reductase"/>
    <property type="match status" value="1"/>
</dbReference>
<evidence type="ECO:0000256" key="1">
    <source>
        <dbReference type="ARBA" id="ARBA00006484"/>
    </source>
</evidence>
<dbReference type="PRINTS" id="PR00080">
    <property type="entry name" value="SDRFAMILY"/>
</dbReference>
<evidence type="ECO:0000313" key="3">
    <source>
        <dbReference type="EMBL" id="VAV98893.1"/>
    </source>
</evidence>
<proteinExistence type="inferred from homology"/>
<accession>A0A3B0SR52</accession>
<gene>
    <name evidence="3" type="ORF">MNBD_ALPHA06-1660</name>
</gene>
<reference evidence="3" key="1">
    <citation type="submission" date="2018-06" db="EMBL/GenBank/DDBJ databases">
        <authorList>
            <person name="Zhirakovskaya E."/>
        </authorList>
    </citation>
    <scope>NUCLEOTIDE SEQUENCE</scope>
</reference>
<dbReference type="EMBL" id="UOEE01000268">
    <property type="protein sequence ID" value="VAV98893.1"/>
    <property type="molecule type" value="Genomic_DNA"/>
</dbReference>
<keyword evidence="2" id="KW-0560">Oxidoreductase</keyword>
<sequence>MGERLAGKKAVITGGASGLGVAIARMFVEQGAQVALTDINLAGAQKIADELNASRQGCASAHAHDVADEEQWIDALAKANTEMNGINILVNNAGIGTMGSIEQESYANWKKVMAVDADSVFLGCKYAMQYMKQNQPGSIINMSSIAGLYAAASMPAYNAAKAAVWLLSKSVALHCATSGYQIRSNSIHPVFIRTPILDGITDALGVKTTEERDKVLTRGIPMRRIGEPEDVAYAAVYLASDESKFITGIELKIDGGMSAQ</sequence>
<organism evidence="3">
    <name type="scientific">hydrothermal vent metagenome</name>
    <dbReference type="NCBI Taxonomy" id="652676"/>
    <lineage>
        <taxon>unclassified sequences</taxon>
        <taxon>metagenomes</taxon>
        <taxon>ecological metagenomes</taxon>
    </lineage>
</organism>
<dbReference type="InterPro" id="IPR002347">
    <property type="entry name" value="SDR_fam"/>
</dbReference>
<dbReference type="SUPFAM" id="SSF51735">
    <property type="entry name" value="NAD(P)-binding Rossmann-fold domains"/>
    <property type="match status" value="1"/>
</dbReference>
<dbReference type="NCBIfam" id="NF005559">
    <property type="entry name" value="PRK07231.1"/>
    <property type="match status" value="1"/>
</dbReference>
<evidence type="ECO:0000256" key="2">
    <source>
        <dbReference type="ARBA" id="ARBA00023002"/>
    </source>
</evidence>
<dbReference type="AlphaFoldDB" id="A0A3B0SR52"/>
<dbReference type="PANTHER" id="PTHR24321:SF8">
    <property type="entry name" value="ESTRADIOL 17-BETA-DEHYDROGENASE 8-RELATED"/>
    <property type="match status" value="1"/>
</dbReference>
<name>A0A3B0SR52_9ZZZZ</name>
<protein>
    <submittedName>
        <fullName evidence="3">2,5-dichloro-2,5-cyclohexadiene-1,4-diol dehydrogenase</fullName>
    </submittedName>
</protein>
<dbReference type="InterPro" id="IPR036291">
    <property type="entry name" value="NAD(P)-bd_dom_sf"/>
</dbReference>
<dbReference type="PROSITE" id="PS00061">
    <property type="entry name" value="ADH_SHORT"/>
    <property type="match status" value="1"/>
</dbReference>
<dbReference type="GO" id="GO:0016491">
    <property type="term" value="F:oxidoreductase activity"/>
    <property type="evidence" value="ECO:0007669"/>
    <property type="project" value="UniProtKB-KW"/>
</dbReference>
<dbReference type="InterPro" id="IPR020904">
    <property type="entry name" value="Sc_DH/Rdtase_CS"/>
</dbReference>